<dbReference type="EMBL" id="CM042042">
    <property type="protein sequence ID" value="KAI3704538.1"/>
    <property type="molecule type" value="Genomic_DNA"/>
</dbReference>
<keyword evidence="2" id="KW-1185">Reference proteome</keyword>
<accession>A0ACB9A581</accession>
<name>A0ACB9A581_9ASTR</name>
<sequence>MGRSRYRNPILILPPLASIFSLNETLIHLLPSPTISHRIYLSSDLSKVIETISGNLVFLIAGGNELNANDAKGFGKRTVQGILKDAWNVLTLYYLNNFVNGTKQDSIDLLQGLIVLQSFSLALAVITMGFLCTHAR</sequence>
<evidence type="ECO:0000313" key="2">
    <source>
        <dbReference type="Proteomes" id="UP001056120"/>
    </source>
</evidence>
<protein>
    <submittedName>
        <fullName evidence="1">Uncharacterized protein</fullName>
    </submittedName>
</protein>
<reference evidence="2" key="1">
    <citation type="journal article" date="2022" name="Mol. Ecol. Resour.">
        <title>The genomes of chicory, endive, great burdock and yacon provide insights into Asteraceae palaeo-polyploidization history and plant inulin production.</title>
        <authorList>
            <person name="Fan W."/>
            <person name="Wang S."/>
            <person name="Wang H."/>
            <person name="Wang A."/>
            <person name="Jiang F."/>
            <person name="Liu H."/>
            <person name="Zhao H."/>
            <person name="Xu D."/>
            <person name="Zhang Y."/>
        </authorList>
    </citation>
    <scope>NUCLEOTIDE SEQUENCE [LARGE SCALE GENOMIC DNA]</scope>
    <source>
        <strain evidence="2">cv. Yunnan</strain>
    </source>
</reference>
<reference evidence="1 2" key="2">
    <citation type="journal article" date="2022" name="Mol. Ecol. Resour.">
        <title>The genomes of chicory, endive, great burdock and yacon provide insights into Asteraceae paleo-polyploidization history and plant inulin production.</title>
        <authorList>
            <person name="Fan W."/>
            <person name="Wang S."/>
            <person name="Wang H."/>
            <person name="Wang A."/>
            <person name="Jiang F."/>
            <person name="Liu H."/>
            <person name="Zhao H."/>
            <person name="Xu D."/>
            <person name="Zhang Y."/>
        </authorList>
    </citation>
    <scope>NUCLEOTIDE SEQUENCE [LARGE SCALE GENOMIC DNA]</scope>
    <source>
        <strain evidence="2">cv. Yunnan</strain>
        <tissue evidence="1">Leaves</tissue>
    </source>
</reference>
<organism evidence="1 2">
    <name type="scientific">Smallanthus sonchifolius</name>
    <dbReference type="NCBI Taxonomy" id="185202"/>
    <lineage>
        <taxon>Eukaryota</taxon>
        <taxon>Viridiplantae</taxon>
        <taxon>Streptophyta</taxon>
        <taxon>Embryophyta</taxon>
        <taxon>Tracheophyta</taxon>
        <taxon>Spermatophyta</taxon>
        <taxon>Magnoliopsida</taxon>
        <taxon>eudicotyledons</taxon>
        <taxon>Gunneridae</taxon>
        <taxon>Pentapetalae</taxon>
        <taxon>asterids</taxon>
        <taxon>campanulids</taxon>
        <taxon>Asterales</taxon>
        <taxon>Asteraceae</taxon>
        <taxon>Asteroideae</taxon>
        <taxon>Heliantheae alliance</taxon>
        <taxon>Millerieae</taxon>
        <taxon>Smallanthus</taxon>
    </lineage>
</organism>
<gene>
    <name evidence="1" type="ORF">L1987_74761</name>
</gene>
<comment type="caution">
    <text evidence="1">The sequence shown here is derived from an EMBL/GenBank/DDBJ whole genome shotgun (WGS) entry which is preliminary data.</text>
</comment>
<evidence type="ECO:0000313" key="1">
    <source>
        <dbReference type="EMBL" id="KAI3704538.1"/>
    </source>
</evidence>
<dbReference type="Proteomes" id="UP001056120">
    <property type="component" value="Linkage Group LG25"/>
</dbReference>
<proteinExistence type="predicted"/>